<keyword evidence="4" id="KW-1185">Reference proteome</keyword>
<comment type="caution">
    <text evidence="3">The sequence shown here is derived from an EMBL/GenBank/DDBJ whole genome shotgun (WGS) entry which is preliminary data.</text>
</comment>
<dbReference type="InterPro" id="IPR029068">
    <property type="entry name" value="Glyas_Bleomycin-R_OHBP_Dase"/>
</dbReference>
<dbReference type="Gene3D" id="3.10.180.10">
    <property type="entry name" value="2,3-Dihydroxybiphenyl 1,2-Dioxygenase, domain 1"/>
    <property type="match status" value="1"/>
</dbReference>
<evidence type="ECO:0000313" key="4">
    <source>
        <dbReference type="Proteomes" id="UP001172681"/>
    </source>
</evidence>
<evidence type="ECO:0000259" key="2">
    <source>
        <dbReference type="PROSITE" id="PS51819"/>
    </source>
</evidence>
<dbReference type="AlphaFoldDB" id="A0AA39CVL0"/>
<dbReference type="EMBL" id="JAPDRN010000065">
    <property type="protein sequence ID" value="KAJ9630065.1"/>
    <property type="molecule type" value="Genomic_DNA"/>
</dbReference>
<dbReference type="SUPFAM" id="SSF54593">
    <property type="entry name" value="Glyoxalase/Bleomycin resistance protein/Dihydroxybiphenyl dioxygenase"/>
    <property type="match status" value="1"/>
</dbReference>
<organism evidence="3 4">
    <name type="scientific">Knufia peltigerae</name>
    <dbReference type="NCBI Taxonomy" id="1002370"/>
    <lineage>
        <taxon>Eukaryota</taxon>
        <taxon>Fungi</taxon>
        <taxon>Dikarya</taxon>
        <taxon>Ascomycota</taxon>
        <taxon>Pezizomycotina</taxon>
        <taxon>Eurotiomycetes</taxon>
        <taxon>Chaetothyriomycetidae</taxon>
        <taxon>Chaetothyriales</taxon>
        <taxon>Trichomeriaceae</taxon>
        <taxon>Knufia</taxon>
    </lineage>
</organism>
<feature type="domain" description="VOC" evidence="2">
    <location>
        <begin position="6"/>
        <end position="152"/>
    </location>
</feature>
<dbReference type="InterPro" id="IPR051785">
    <property type="entry name" value="MMCE/EMCE_epimerase"/>
</dbReference>
<dbReference type="GO" id="GO:0046491">
    <property type="term" value="P:L-methylmalonyl-CoA metabolic process"/>
    <property type="evidence" value="ECO:0007669"/>
    <property type="project" value="TreeGrafter"/>
</dbReference>
<dbReference type="PANTHER" id="PTHR43048:SF6">
    <property type="entry name" value="BLR8189 PROTEIN"/>
    <property type="match status" value="1"/>
</dbReference>
<dbReference type="InterPro" id="IPR037523">
    <property type="entry name" value="VOC_core"/>
</dbReference>
<evidence type="ECO:0000313" key="3">
    <source>
        <dbReference type="EMBL" id="KAJ9630065.1"/>
    </source>
</evidence>
<protein>
    <recommendedName>
        <fullName evidence="2">VOC domain-containing protein</fullName>
    </recommendedName>
</protein>
<dbReference type="Pfam" id="PF00903">
    <property type="entry name" value="Glyoxalase"/>
    <property type="match status" value="1"/>
</dbReference>
<evidence type="ECO:0000256" key="1">
    <source>
        <dbReference type="ARBA" id="ARBA00022723"/>
    </source>
</evidence>
<dbReference type="InterPro" id="IPR004360">
    <property type="entry name" value="Glyas_Fos-R_dOase_dom"/>
</dbReference>
<dbReference type="PANTHER" id="PTHR43048">
    <property type="entry name" value="METHYLMALONYL-COA EPIMERASE"/>
    <property type="match status" value="1"/>
</dbReference>
<name>A0AA39CVL0_9EURO</name>
<sequence length="167" mass="18425">MTFNHVFNHVGLSVIDVDAAIAWYTKVLGFHHVPKTLEFDRAQDPNSPIFPIYGATLHKGRFAFLVTGNGVGLELFEFENPKSEGVAKPFDYSKGGFFHIAITDPDPHSKAREIEAAGGKIIGEPITMLEKNHAYCAYVQDPWGNVIELLNLNFAELGIRLGGVDNL</sequence>
<gene>
    <name evidence="3" type="ORF">H2204_008720</name>
</gene>
<reference evidence="3" key="1">
    <citation type="submission" date="2022-10" db="EMBL/GenBank/DDBJ databases">
        <title>Culturing micro-colonial fungi from biological soil crusts in the Mojave desert and describing Neophaeococcomyces mojavensis, and introducing the new genera and species Taxawa tesnikishii.</title>
        <authorList>
            <person name="Kurbessoian T."/>
            <person name="Stajich J.E."/>
        </authorList>
    </citation>
    <scope>NUCLEOTIDE SEQUENCE</scope>
    <source>
        <strain evidence="3">TK_35</strain>
    </source>
</reference>
<dbReference type="Proteomes" id="UP001172681">
    <property type="component" value="Unassembled WGS sequence"/>
</dbReference>
<keyword evidence="1" id="KW-0479">Metal-binding</keyword>
<dbReference type="PROSITE" id="PS51819">
    <property type="entry name" value="VOC"/>
    <property type="match status" value="1"/>
</dbReference>
<dbReference type="GO" id="GO:0004493">
    <property type="term" value="F:methylmalonyl-CoA epimerase activity"/>
    <property type="evidence" value="ECO:0007669"/>
    <property type="project" value="TreeGrafter"/>
</dbReference>
<dbReference type="GO" id="GO:0046872">
    <property type="term" value="F:metal ion binding"/>
    <property type="evidence" value="ECO:0007669"/>
    <property type="project" value="UniProtKB-KW"/>
</dbReference>
<accession>A0AA39CVL0</accession>
<proteinExistence type="predicted"/>